<keyword evidence="6" id="KW-0560">Oxidoreductase</keyword>
<dbReference type="SUPFAM" id="SSF52833">
    <property type="entry name" value="Thioredoxin-like"/>
    <property type="match status" value="1"/>
</dbReference>
<keyword evidence="9" id="KW-0676">Redox-active center</keyword>
<evidence type="ECO:0000256" key="10">
    <source>
        <dbReference type="SAM" id="Phobius"/>
    </source>
</evidence>
<comment type="subcellular location">
    <subcellularLocation>
        <location evidence="1">Membrane</location>
        <topology evidence="1">Multi-pass membrane protein</topology>
    </subcellularLocation>
</comment>
<evidence type="ECO:0000256" key="4">
    <source>
        <dbReference type="ARBA" id="ARBA00022719"/>
    </source>
</evidence>
<feature type="domain" description="Vitamin K epoxide reductase" evidence="11">
    <location>
        <begin position="14"/>
        <end position="157"/>
    </location>
</feature>
<dbReference type="InterPro" id="IPR012932">
    <property type="entry name" value="VKOR"/>
</dbReference>
<accession>A0ABY7HA80</accession>
<name>A0ABY7HA80_9BACT</name>
<dbReference type="RefSeq" id="WP_269038247.1">
    <property type="nucleotide sequence ID" value="NZ_CP114040.1"/>
</dbReference>
<sequence length="433" mass="46134">MSSTTSQDKPPAIARFGAGAALLLSLLGIGVGAYLTVLKFRMTYTPCASTKGACAIGGMSCEDALQSSWSTLMGLPISLWGSAFYLVVAVIAGGLFMRSDFLRGAARPLLLGLALFDIAVSAVYGSYAFLILKAPCPYCLSLYVISALLLMCALFAVHGAPRNLWKRLTTRRQADLLDAVFVAGVVFVVGLGVQSVGFQTTRRFVDAQTGCVAPTTALPTTTIVTGAADPKVGIALFLDLSCPHCSNEFRNVGRAIRSKDLDVPTRVYVFHTPRAACDTEAFPAGYPKHHPDAFNGGACLAAKAAECVEKLRPGAGFDMIAGLFALQADPDPSGGPLFSPERVANKAVDIGLEIDPDDKDNELFHCINNDKDAPTRITAHQKYAVDQDYKVPTGYVFPIENGAPRLDTVNHLQSDYTPRAIINIVRGVVVKTP</sequence>
<dbReference type="Pfam" id="PF07884">
    <property type="entry name" value="VKOR"/>
    <property type="match status" value="1"/>
</dbReference>
<evidence type="ECO:0000313" key="13">
    <source>
        <dbReference type="Proteomes" id="UP001164459"/>
    </source>
</evidence>
<protein>
    <submittedName>
        <fullName evidence="12">Thioredoxin domain-containing protein</fullName>
    </submittedName>
</protein>
<proteinExistence type="inferred from homology"/>
<gene>
    <name evidence="12" type="ORF">O0S08_07045</name>
</gene>
<dbReference type="InterPro" id="IPR038354">
    <property type="entry name" value="VKOR_sf"/>
</dbReference>
<dbReference type="EMBL" id="CP114040">
    <property type="protein sequence ID" value="WAS95904.1"/>
    <property type="molecule type" value="Genomic_DNA"/>
</dbReference>
<evidence type="ECO:0000256" key="1">
    <source>
        <dbReference type="ARBA" id="ARBA00004141"/>
    </source>
</evidence>
<feature type="transmembrane region" description="Helical" evidence="10">
    <location>
        <begin position="77"/>
        <end position="97"/>
    </location>
</feature>
<evidence type="ECO:0000313" key="12">
    <source>
        <dbReference type="EMBL" id="WAS95904.1"/>
    </source>
</evidence>
<dbReference type="PANTHER" id="PTHR34573">
    <property type="entry name" value="VKC DOMAIN-CONTAINING PROTEIN"/>
    <property type="match status" value="1"/>
</dbReference>
<feature type="transmembrane region" description="Helical" evidence="10">
    <location>
        <begin position="142"/>
        <end position="164"/>
    </location>
</feature>
<dbReference type="Gene3D" id="1.20.1440.130">
    <property type="entry name" value="VKOR domain"/>
    <property type="match status" value="1"/>
</dbReference>
<evidence type="ECO:0000256" key="9">
    <source>
        <dbReference type="ARBA" id="ARBA00023284"/>
    </source>
</evidence>
<keyword evidence="7 10" id="KW-0472">Membrane</keyword>
<comment type="similarity">
    <text evidence="2">Belongs to the VKOR family.</text>
</comment>
<keyword evidence="3 10" id="KW-0812">Transmembrane</keyword>
<dbReference type="CDD" id="cd12916">
    <property type="entry name" value="VKOR_1"/>
    <property type="match status" value="1"/>
</dbReference>
<evidence type="ECO:0000256" key="6">
    <source>
        <dbReference type="ARBA" id="ARBA00023002"/>
    </source>
</evidence>
<dbReference type="SMART" id="SM00756">
    <property type="entry name" value="VKc"/>
    <property type="match status" value="1"/>
</dbReference>
<keyword evidence="4" id="KW-0874">Quinone</keyword>
<dbReference type="InterPro" id="IPR036249">
    <property type="entry name" value="Thioredoxin-like_sf"/>
</dbReference>
<evidence type="ECO:0000256" key="2">
    <source>
        <dbReference type="ARBA" id="ARBA00006214"/>
    </source>
</evidence>
<keyword evidence="5 10" id="KW-1133">Transmembrane helix</keyword>
<organism evidence="12 13">
    <name type="scientific">Nannocystis punicea</name>
    <dbReference type="NCBI Taxonomy" id="2995304"/>
    <lineage>
        <taxon>Bacteria</taxon>
        <taxon>Pseudomonadati</taxon>
        <taxon>Myxococcota</taxon>
        <taxon>Polyangia</taxon>
        <taxon>Nannocystales</taxon>
        <taxon>Nannocystaceae</taxon>
        <taxon>Nannocystis</taxon>
    </lineage>
</organism>
<feature type="transmembrane region" description="Helical" evidence="10">
    <location>
        <begin position="176"/>
        <end position="198"/>
    </location>
</feature>
<reference evidence="12" key="1">
    <citation type="submission" date="2022-11" db="EMBL/GenBank/DDBJ databases">
        <title>Minimal conservation of predation-associated metabolite biosynthetic gene clusters underscores biosynthetic potential of Myxococcota including descriptions for ten novel species: Archangium lansinium sp. nov., Myxococcus landrumus sp. nov., Nannocystis bai.</title>
        <authorList>
            <person name="Ahearne A."/>
            <person name="Stevens C."/>
            <person name="Dowd S."/>
        </authorList>
    </citation>
    <scope>NUCLEOTIDE SEQUENCE</scope>
    <source>
        <strain evidence="12">Fl3</strain>
    </source>
</reference>
<evidence type="ECO:0000256" key="3">
    <source>
        <dbReference type="ARBA" id="ARBA00022692"/>
    </source>
</evidence>
<dbReference type="Gene3D" id="3.40.30.10">
    <property type="entry name" value="Glutaredoxin"/>
    <property type="match status" value="1"/>
</dbReference>
<feature type="transmembrane region" description="Helical" evidence="10">
    <location>
        <begin position="109"/>
        <end position="130"/>
    </location>
</feature>
<dbReference type="InterPro" id="IPR044698">
    <property type="entry name" value="VKOR/LTO1"/>
</dbReference>
<evidence type="ECO:0000256" key="7">
    <source>
        <dbReference type="ARBA" id="ARBA00023136"/>
    </source>
</evidence>
<dbReference type="Pfam" id="PF13462">
    <property type="entry name" value="Thioredoxin_4"/>
    <property type="match status" value="1"/>
</dbReference>
<dbReference type="PANTHER" id="PTHR34573:SF1">
    <property type="entry name" value="VITAMIN K EPOXIDE REDUCTASE DOMAIN-CONTAINING PROTEIN"/>
    <property type="match status" value="1"/>
</dbReference>
<evidence type="ECO:0000256" key="8">
    <source>
        <dbReference type="ARBA" id="ARBA00023157"/>
    </source>
</evidence>
<keyword evidence="8" id="KW-1015">Disulfide bond</keyword>
<evidence type="ECO:0000256" key="5">
    <source>
        <dbReference type="ARBA" id="ARBA00022989"/>
    </source>
</evidence>
<dbReference type="Proteomes" id="UP001164459">
    <property type="component" value="Chromosome"/>
</dbReference>
<evidence type="ECO:0000259" key="11">
    <source>
        <dbReference type="SMART" id="SM00756"/>
    </source>
</evidence>
<feature type="transmembrane region" description="Helical" evidence="10">
    <location>
        <begin position="12"/>
        <end position="35"/>
    </location>
</feature>
<dbReference type="InterPro" id="IPR012336">
    <property type="entry name" value="Thioredoxin-like_fold"/>
</dbReference>
<keyword evidence="13" id="KW-1185">Reference proteome</keyword>